<keyword evidence="2" id="KW-1185">Reference proteome</keyword>
<sequence length="71" mass="8391">MIIHYYWLHQSINKEKKLDTPVVPDKPVKPSEKTDFSNKTAIFPPKEFIKIKHFDELTANDLGQSNFRVIY</sequence>
<reference evidence="1" key="1">
    <citation type="submission" date="2021-06" db="EMBL/GenBank/DDBJ databases">
        <title>Novel Mycoplasma species detected in California sea lions (Zalophus californianus) from the USA.</title>
        <authorList>
            <person name="Volokhov D.V."/>
            <person name="Furtak V.A."/>
            <person name="Zagorodnyaya T.A."/>
        </authorList>
    </citation>
    <scope>NUCLEOTIDE SEQUENCE [LARGE SCALE GENOMIC DNA]</scope>
    <source>
        <strain evidence="1">CSL 4779</strain>
    </source>
</reference>
<name>A0ABS6DQL6_9MOLU</name>
<organism evidence="1 2">
    <name type="scientific">Mycoplasma zalophidermidis</name>
    <dbReference type="NCBI Taxonomy" id="398174"/>
    <lineage>
        <taxon>Bacteria</taxon>
        <taxon>Bacillati</taxon>
        <taxon>Mycoplasmatota</taxon>
        <taxon>Mollicutes</taxon>
        <taxon>Mycoplasmataceae</taxon>
        <taxon>Mycoplasma</taxon>
    </lineage>
</organism>
<gene>
    <name evidence="1" type="ORF">KQ878_00135</name>
</gene>
<evidence type="ECO:0000313" key="2">
    <source>
        <dbReference type="Proteomes" id="UP000812267"/>
    </source>
</evidence>
<protein>
    <submittedName>
        <fullName evidence="1">Uncharacterized protein</fullName>
    </submittedName>
</protein>
<dbReference type="EMBL" id="JAHMHK010000001">
    <property type="protein sequence ID" value="MBU4693300.1"/>
    <property type="molecule type" value="Genomic_DNA"/>
</dbReference>
<dbReference type="Proteomes" id="UP000812267">
    <property type="component" value="Unassembled WGS sequence"/>
</dbReference>
<proteinExistence type="predicted"/>
<accession>A0ABS6DQL6</accession>
<dbReference type="RefSeq" id="WP_216505707.1">
    <property type="nucleotide sequence ID" value="NZ_JAHMHJ010000007.1"/>
</dbReference>
<comment type="caution">
    <text evidence="1">The sequence shown here is derived from an EMBL/GenBank/DDBJ whole genome shotgun (WGS) entry which is preliminary data.</text>
</comment>
<evidence type="ECO:0000313" key="1">
    <source>
        <dbReference type="EMBL" id="MBU4693300.1"/>
    </source>
</evidence>